<dbReference type="RefSeq" id="WP_253885565.1">
    <property type="nucleotide sequence ID" value="NZ_BAAAVB010000001.1"/>
</dbReference>
<sequence length="197" mass="22126">MTWGDLKDLSAVVFPAATLVLTIVLFRRTGNRQRQDENWKASRSQAGEALKIVHTIEDCLVSLPSRTLVFAEISDTPISDLLKSMERELGLTLKKDVALYQVVQNAKRAHSLWRTTPVGGDYGFRGHMEALINSHAALVKADEESFNARYEALDNAIRSTYSWLSQEIRSGASQYVSLTNFREALANLRKELEARIS</sequence>
<organism evidence="2 3">
    <name type="scientific">Actinokineospora diospyrosa</name>
    <dbReference type="NCBI Taxonomy" id="103728"/>
    <lineage>
        <taxon>Bacteria</taxon>
        <taxon>Bacillati</taxon>
        <taxon>Actinomycetota</taxon>
        <taxon>Actinomycetes</taxon>
        <taxon>Pseudonocardiales</taxon>
        <taxon>Pseudonocardiaceae</taxon>
        <taxon>Actinokineospora</taxon>
    </lineage>
</organism>
<evidence type="ECO:0000313" key="3">
    <source>
        <dbReference type="Proteomes" id="UP001205185"/>
    </source>
</evidence>
<proteinExistence type="predicted"/>
<keyword evidence="3" id="KW-1185">Reference proteome</keyword>
<reference evidence="2 3" key="1">
    <citation type="submission" date="2022-06" db="EMBL/GenBank/DDBJ databases">
        <title>Genomic Encyclopedia of Archaeal and Bacterial Type Strains, Phase II (KMG-II): from individual species to whole genera.</title>
        <authorList>
            <person name="Goeker M."/>
        </authorList>
    </citation>
    <scope>NUCLEOTIDE SEQUENCE [LARGE SCALE GENOMIC DNA]</scope>
    <source>
        <strain evidence="2 3">DSM 44255</strain>
    </source>
</reference>
<comment type="caution">
    <text evidence="2">The sequence shown here is derived from an EMBL/GenBank/DDBJ whole genome shotgun (WGS) entry which is preliminary data.</text>
</comment>
<dbReference type="Proteomes" id="UP001205185">
    <property type="component" value="Unassembled WGS sequence"/>
</dbReference>
<evidence type="ECO:0000256" key="1">
    <source>
        <dbReference type="SAM" id="Phobius"/>
    </source>
</evidence>
<keyword evidence="1" id="KW-0812">Transmembrane</keyword>
<evidence type="ECO:0000313" key="2">
    <source>
        <dbReference type="EMBL" id="MCP2268651.1"/>
    </source>
</evidence>
<keyword evidence="1" id="KW-0472">Membrane</keyword>
<gene>
    <name evidence="2" type="ORF">LV75_001138</name>
</gene>
<keyword evidence="1" id="KW-1133">Transmembrane helix</keyword>
<dbReference type="EMBL" id="JAMTCO010000003">
    <property type="protein sequence ID" value="MCP2268651.1"/>
    <property type="molecule type" value="Genomic_DNA"/>
</dbReference>
<protein>
    <submittedName>
        <fullName evidence="2">Uncharacterized protein</fullName>
    </submittedName>
</protein>
<accession>A0ABT1I8D0</accession>
<name>A0ABT1I8D0_9PSEU</name>
<feature type="transmembrane region" description="Helical" evidence="1">
    <location>
        <begin position="6"/>
        <end position="26"/>
    </location>
</feature>